<evidence type="ECO:0000313" key="3">
    <source>
        <dbReference type="RefSeq" id="XP_052107537.1"/>
    </source>
</evidence>
<evidence type="ECO:0000313" key="2">
    <source>
        <dbReference type="Proteomes" id="UP000515211"/>
    </source>
</evidence>
<evidence type="ECO:0000256" key="1">
    <source>
        <dbReference type="SAM" id="MobiDB-lite"/>
    </source>
</evidence>
<keyword evidence="2" id="KW-1185">Reference proteome</keyword>
<reference evidence="2" key="1">
    <citation type="journal article" date="2016" name="Nat. Genet.">
        <title>The genome sequences of Arachis duranensis and Arachis ipaensis, the diploid ancestors of cultivated peanut.</title>
        <authorList>
            <person name="Bertioli D.J."/>
            <person name="Cannon S.B."/>
            <person name="Froenicke L."/>
            <person name="Huang G."/>
            <person name="Farmer A.D."/>
            <person name="Cannon E.K."/>
            <person name="Liu X."/>
            <person name="Gao D."/>
            <person name="Clevenger J."/>
            <person name="Dash S."/>
            <person name="Ren L."/>
            <person name="Moretzsohn M.C."/>
            <person name="Shirasawa K."/>
            <person name="Huang W."/>
            <person name="Vidigal B."/>
            <person name="Abernathy B."/>
            <person name="Chu Y."/>
            <person name="Niederhuth C.E."/>
            <person name="Umale P."/>
            <person name="Araujo A.C."/>
            <person name="Kozik A."/>
            <person name="Kim K.D."/>
            <person name="Burow M.D."/>
            <person name="Varshney R.K."/>
            <person name="Wang X."/>
            <person name="Zhang X."/>
            <person name="Barkley N."/>
            <person name="Guimaraes P.M."/>
            <person name="Isobe S."/>
            <person name="Guo B."/>
            <person name="Liao B."/>
            <person name="Stalker H.T."/>
            <person name="Schmitz R.J."/>
            <person name="Scheffler B.E."/>
            <person name="Leal-Bertioli S.C."/>
            <person name="Xun X."/>
            <person name="Jackson S.A."/>
            <person name="Michelmore R."/>
            <person name="Ozias-Akins P."/>
        </authorList>
    </citation>
    <scope>NUCLEOTIDE SEQUENCE [LARGE SCALE GENOMIC DNA]</scope>
    <source>
        <strain evidence="2">cv. V14167</strain>
    </source>
</reference>
<dbReference type="AlphaFoldDB" id="A0A9C6WA55"/>
<name>A0A9C6WA55_ARADU</name>
<feature type="region of interest" description="Disordered" evidence="1">
    <location>
        <begin position="1"/>
        <end position="25"/>
    </location>
</feature>
<accession>A0A9C6WA55</accession>
<protein>
    <submittedName>
        <fullName evidence="3">Uncharacterized protein LOC110274110</fullName>
    </submittedName>
</protein>
<dbReference type="GeneID" id="110274110"/>
<organism evidence="2 3">
    <name type="scientific">Arachis duranensis</name>
    <name type="common">Wild peanut</name>
    <dbReference type="NCBI Taxonomy" id="130453"/>
    <lineage>
        <taxon>Eukaryota</taxon>
        <taxon>Viridiplantae</taxon>
        <taxon>Streptophyta</taxon>
        <taxon>Embryophyta</taxon>
        <taxon>Tracheophyta</taxon>
        <taxon>Spermatophyta</taxon>
        <taxon>Magnoliopsida</taxon>
        <taxon>eudicotyledons</taxon>
        <taxon>Gunneridae</taxon>
        <taxon>Pentapetalae</taxon>
        <taxon>rosids</taxon>
        <taxon>fabids</taxon>
        <taxon>Fabales</taxon>
        <taxon>Fabaceae</taxon>
        <taxon>Papilionoideae</taxon>
        <taxon>50 kb inversion clade</taxon>
        <taxon>dalbergioids sensu lato</taxon>
        <taxon>Dalbergieae</taxon>
        <taxon>Pterocarpus clade</taxon>
        <taxon>Arachis</taxon>
    </lineage>
</organism>
<reference evidence="3" key="2">
    <citation type="submission" date="2025-08" db="UniProtKB">
        <authorList>
            <consortium name="RefSeq"/>
        </authorList>
    </citation>
    <scope>IDENTIFICATION</scope>
    <source>
        <tissue evidence="3">Whole plant</tissue>
    </source>
</reference>
<gene>
    <name evidence="3" type="primary">LOC110274110</name>
</gene>
<dbReference type="RefSeq" id="XP_052107537.1">
    <property type="nucleotide sequence ID" value="XM_052251577.1"/>
</dbReference>
<proteinExistence type="predicted"/>
<sequence>MTSSSLRPPQSEPRPEPQTTNSVQVTEPCNEDMDLEANEVDLFDKHIDRMFATSSAEKRKGRKTTEFWDGDLIDFDGIVKQAKMSVQEAMKWSLNGSKIVLRLNEELQAVGDGAGLLSGILGELGSDYSKFPICEKIGQRRCSTFRQIATVESRKYFCNKWGDPRRIQGGSCMTRVTNQQGNLSRILINARREFLESIGGGSLIIAKCKQNALNRKKQLYTHTGNSKSLARAREEEEKISEIEQLDETTRILSENDSLSQALNKEHSVRVRGIGIGPTLSQLFRLSSQPPVDRAQIEEAQRMLCELQAEVMAEKLKRKAMEDEVAAEEMNRQAIESVLSYLVQQQGGELPPDIVARMNSLDGHGGK</sequence>
<dbReference type="KEGG" id="adu:110274110"/>
<dbReference type="Proteomes" id="UP000515211">
    <property type="component" value="Chromosome 7"/>
</dbReference>